<protein>
    <recommendedName>
        <fullName evidence="3">YD repeat-containing protein</fullName>
    </recommendedName>
</protein>
<dbReference type="Proteomes" id="UP000236753">
    <property type="component" value="Unassembled WGS sequence"/>
</dbReference>
<evidence type="ECO:0000313" key="1">
    <source>
        <dbReference type="EMBL" id="SEG15698.1"/>
    </source>
</evidence>
<evidence type="ECO:0000313" key="2">
    <source>
        <dbReference type="Proteomes" id="UP000236753"/>
    </source>
</evidence>
<name>A0A1H5XVJ7_9PROT</name>
<organism evidence="1 2">
    <name type="scientific">Nitrosomonas ureae</name>
    <dbReference type="NCBI Taxonomy" id="44577"/>
    <lineage>
        <taxon>Bacteria</taxon>
        <taxon>Pseudomonadati</taxon>
        <taxon>Pseudomonadota</taxon>
        <taxon>Betaproteobacteria</taxon>
        <taxon>Nitrosomonadales</taxon>
        <taxon>Nitrosomonadaceae</taxon>
        <taxon>Nitrosomonas</taxon>
    </lineage>
</organism>
<accession>A0A1H5XVJ7</accession>
<dbReference type="Gene3D" id="2.180.10.10">
    <property type="entry name" value="RHS repeat-associated core"/>
    <property type="match status" value="1"/>
</dbReference>
<proteinExistence type="predicted"/>
<sequence length="126" mass="14097">MQQKTENDPRTDVTDVITTDYYAPDAGCHLGCRAQAASITNALGHATQITYYNAHGQPEEIIDSNGRIKTHRIGSDTRRLTYDAASHIINTAETPTPVYNRTYDYDANSNRAKALPKNIQPRQAYR</sequence>
<dbReference type="EMBL" id="FNUX01000032">
    <property type="protein sequence ID" value="SEG15698.1"/>
    <property type="molecule type" value="Genomic_DNA"/>
</dbReference>
<gene>
    <name evidence="1" type="ORF">SAMN05216334_13231</name>
</gene>
<reference evidence="1 2" key="1">
    <citation type="submission" date="2016-10" db="EMBL/GenBank/DDBJ databases">
        <authorList>
            <person name="de Groot N.N."/>
        </authorList>
    </citation>
    <scope>NUCLEOTIDE SEQUENCE [LARGE SCALE GENOMIC DNA]</scope>
    <source>
        <strain evidence="1 2">Nm13</strain>
    </source>
</reference>
<dbReference type="AlphaFoldDB" id="A0A1H5XVJ7"/>
<evidence type="ECO:0008006" key="3">
    <source>
        <dbReference type="Google" id="ProtNLM"/>
    </source>
</evidence>